<name>A0A3A1NCP2_9FLAO</name>
<proteinExistence type="predicted"/>
<organism evidence="1 2">
    <name type="scientific">Flagellimonas lutimaris</name>
    <dbReference type="NCBI Taxonomy" id="475082"/>
    <lineage>
        <taxon>Bacteria</taxon>
        <taxon>Pseudomonadati</taxon>
        <taxon>Bacteroidota</taxon>
        <taxon>Flavobacteriia</taxon>
        <taxon>Flavobacteriales</taxon>
        <taxon>Flavobacteriaceae</taxon>
        <taxon>Flagellimonas</taxon>
    </lineage>
</organism>
<gene>
    <name evidence="1" type="ORF">D2V08_03395</name>
</gene>
<dbReference type="EMBL" id="QXFH01000068">
    <property type="protein sequence ID" value="RIV36004.1"/>
    <property type="molecule type" value="Genomic_DNA"/>
</dbReference>
<reference evidence="1 2" key="1">
    <citation type="submission" date="2018-08" db="EMBL/GenBank/DDBJ databases">
        <title>Proposal of Muricauda 72 sp.nov. and Muricauda NH166 sp.nov., isolated from seawater.</title>
        <authorList>
            <person name="Cheng H."/>
            <person name="Wu Y.-H."/>
            <person name="Guo L.-L."/>
            <person name="Xu X.-W."/>
        </authorList>
    </citation>
    <scope>NUCLEOTIDE SEQUENCE [LARGE SCALE GENOMIC DNA]</scope>
    <source>
        <strain evidence="1 2">KCTC 22173</strain>
    </source>
</reference>
<dbReference type="AlphaFoldDB" id="A0A3A1NCP2"/>
<comment type="caution">
    <text evidence="1">The sequence shown here is derived from an EMBL/GenBank/DDBJ whole genome shotgun (WGS) entry which is preliminary data.</text>
</comment>
<evidence type="ECO:0000313" key="2">
    <source>
        <dbReference type="Proteomes" id="UP000266067"/>
    </source>
</evidence>
<keyword evidence="2" id="KW-1185">Reference proteome</keyword>
<evidence type="ECO:0000313" key="1">
    <source>
        <dbReference type="EMBL" id="RIV36004.1"/>
    </source>
</evidence>
<protein>
    <submittedName>
        <fullName evidence="1">Uncharacterized protein</fullName>
    </submittedName>
</protein>
<dbReference type="Proteomes" id="UP000266067">
    <property type="component" value="Unassembled WGS sequence"/>
</dbReference>
<sequence>MLHNKLPIFFLQTQCFNIIIQWYPMFNEYPGNIPYMEHYLSSASAMVAQAGLTEFPEASIYWCVQSMLWGCGSLFTRSWNSQLRQVGSLIASPLFI</sequence>
<accession>A0A3A1NCP2</accession>